<keyword evidence="4" id="KW-1185">Reference proteome</keyword>
<dbReference type="STRING" id="551987.SAMN05192549_107124"/>
<protein>
    <recommendedName>
        <fullName evidence="2">Glycine zipper domain-containing protein</fullName>
    </recommendedName>
</protein>
<accession>A0A1M7QJ03</accession>
<evidence type="ECO:0000259" key="2">
    <source>
        <dbReference type="Pfam" id="PF13488"/>
    </source>
</evidence>
<name>A0A1M7QJ03_9BURK</name>
<feature type="compositionally biased region" description="Basic and acidic residues" evidence="1">
    <location>
        <begin position="44"/>
        <end position="64"/>
    </location>
</feature>
<dbReference type="RefSeq" id="WP_072786366.1">
    <property type="nucleotide sequence ID" value="NZ_FRCX01000007.1"/>
</dbReference>
<feature type="region of interest" description="Disordered" evidence="1">
    <location>
        <begin position="43"/>
        <end position="64"/>
    </location>
</feature>
<dbReference type="AlphaFoldDB" id="A0A1M7QJ03"/>
<proteinExistence type="predicted"/>
<dbReference type="InterPro" id="IPR039567">
    <property type="entry name" value="Gly-zipper"/>
</dbReference>
<organism evidence="3 4">
    <name type="scientific">Duganella sacchari</name>
    <dbReference type="NCBI Taxonomy" id="551987"/>
    <lineage>
        <taxon>Bacteria</taxon>
        <taxon>Pseudomonadati</taxon>
        <taxon>Pseudomonadota</taxon>
        <taxon>Betaproteobacteria</taxon>
        <taxon>Burkholderiales</taxon>
        <taxon>Oxalobacteraceae</taxon>
        <taxon>Telluria group</taxon>
        <taxon>Duganella</taxon>
    </lineage>
</organism>
<dbReference type="Pfam" id="PF13488">
    <property type="entry name" value="Gly-zipper_Omp"/>
    <property type="match status" value="1"/>
</dbReference>
<reference evidence="4" key="1">
    <citation type="submission" date="2016-11" db="EMBL/GenBank/DDBJ databases">
        <authorList>
            <person name="Varghese N."/>
            <person name="Submissions S."/>
        </authorList>
    </citation>
    <scope>NUCLEOTIDE SEQUENCE [LARGE SCALE GENOMIC DNA]</scope>
    <source>
        <strain evidence="4">Sac-22</strain>
    </source>
</reference>
<evidence type="ECO:0000313" key="3">
    <source>
        <dbReference type="EMBL" id="SHN31047.1"/>
    </source>
</evidence>
<sequence length="183" mass="18874">MSTIIAGHFQLQDEIADARLALLDAGFAATRISSFYVNPPGQHDVYELGGDHDKSPGAKESDEGVVKGGATGAVAGAVAGAATIPLTGPVGPVVGALVGAHVGSLYSLHKMKEAGEPDKDGSNQLAPRKSGMMIAVAVDDAAHEQRALEVLRRLGARDIERAEGAISGGDWRDFNPNSLPELV</sequence>
<dbReference type="EMBL" id="FRCX01000007">
    <property type="protein sequence ID" value="SHN31047.1"/>
    <property type="molecule type" value="Genomic_DNA"/>
</dbReference>
<feature type="domain" description="Glycine zipper" evidence="2">
    <location>
        <begin position="68"/>
        <end position="106"/>
    </location>
</feature>
<evidence type="ECO:0000313" key="4">
    <source>
        <dbReference type="Proteomes" id="UP000184339"/>
    </source>
</evidence>
<dbReference type="OrthoDB" id="6369218at2"/>
<gene>
    <name evidence="3" type="ORF">SAMN05192549_107124</name>
</gene>
<dbReference type="Proteomes" id="UP000184339">
    <property type="component" value="Unassembled WGS sequence"/>
</dbReference>
<evidence type="ECO:0000256" key="1">
    <source>
        <dbReference type="SAM" id="MobiDB-lite"/>
    </source>
</evidence>